<accession>A0A3P7JWU4</accession>
<evidence type="ECO:0000313" key="2">
    <source>
        <dbReference type="EMBL" id="VDM83374.1"/>
    </source>
</evidence>
<feature type="transmembrane region" description="Helical" evidence="1">
    <location>
        <begin position="29"/>
        <end position="54"/>
    </location>
</feature>
<evidence type="ECO:0000256" key="1">
    <source>
        <dbReference type="SAM" id="Phobius"/>
    </source>
</evidence>
<dbReference type="OrthoDB" id="72976at2759"/>
<keyword evidence="1" id="KW-0812">Transmembrane</keyword>
<reference evidence="2 3" key="1">
    <citation type="submission" date="2018-11" db="EMBL/GenBank/DDBJ databases">
        <authorList>
            <consortium name="Pathogen Informatics"/>
        </authorList>
    </citation>
    <scope>NUCLEOTIDE SEQUENCE [LARGE SCALE GENOMIC DNA]</scope>
</reference>
<dbReference type="PANTHER" id="PTHR13568:SF6">
    <property type="entry name" value="TRANSMEMBRANE PROTEIN 185A"/>
    <property type="match status" value="1"/>
</dbReference>
<organism evidence="2 3">
    <name type="scientific">Strongylus vulgaris</name>
    <name type="common">Blood worm</name>
    <dbReference type="NCBI Taxonomy" id="40348"/>
    <lineage>
        <taxon>Eukaryota</taxon>
        <taxon>Metazoa</taxon>
        <taxon>Ecdysozoa</taxon>
        <taxon>Nematoda</taxon>
        <taxon>Chromadorea</taxon>
        <taxon>Rhabditida</taxon>
        <taxon>Rhabditina</taxon>
        <taxon>Rhabditomorpha</taxon>
        <taxon>Strongyloidea</taxon>
        <taxon>Strongylidae</taxon>
        <taxon>Strongylus</taxon>
    </lineage>
</organism>
<proteinExistence type="predicted"/>
<name>A0A3P7JWU4_STRVU</name>
<keyword evidence="3" id="KW-1185">Reference proteome</keyword>
<keyword evidence="1" id="KW-1133">Transmembrane helix</keyword>
<feature type="transmembrane region" description="Helical" evidence="1">
    <location>
        <begin position="74"/>
        <end position="94"/>
    </location>
</feature>
<dbReference type="Pfam" id="PF10269">
    <property type="entry name" value="Tmemb_185A"/>
    <property type="match status" value="1"/>
</dbReference>
<gene>
    <name evidence="2" type="ORF">SVUK_LOCUS18372</name>
</gene>
<dbReference type="InterPro" id="IPR019396">
    <property type="entry name" value="TM_Fragile-X-F-assoc"/>
</dbReference>
<keyword evidence="1" id="KW-0472">Membrane</keyword>
<dbReference type="PANTHER" id="PTHR13568">
    <property type="entry name" value="FAM11A, B PROTEIN"/>
    <property type="match status" value="1"/>
</dbReference>
<dbReference type="AlphaFoldDB" id="A0A3P7JWU4"/>
<sequence>MRLRWKASEDGDCQKASAKWASDKRLVDWSWAVVFIPLWIVLSLSAVGVLYALVLSIVLARSRHLVPSHRRQHVTSALFHACLVVPALICMVLLTGKLDALEWGDNDPAADMPFTV</sequence>
<dbReference type="EMBL" id="UYYB01122743">
    <property type="protein sequence ID" value="VDM83374.1"/>
    <property type="molecule type" value="Genomic_DNA"/>
</dbReference>
<evidence type="ECO:0000313" key="3">
    <source>
        <dbReference type="Proteomes" id="UP000270094"/>
    </source>
</evidence>
<dbReference type="Proteomes" id="UP000270094">
    <property type="component" value="Unassembled WGS sequence"/>
</dbReference>
<protein>
    <submittedName>
        <fullName evidence="2">Uncharacterized protein</fullName>
    </submittedName>
</protein>